<reference evidence="2" key="1">
    <citation type="submission" date="2020-07" db="EMBL/GenBank/DDBJ databases">
        <title>Huge and variable diversity of episymbiotic CPR bacteria and DPANN archaea in groundwater ecosystems.</title>
        <authorList>
            <person name="He C.Y."/>
            <person name="Keren R."/>
            <person name="Whittaker M."/>
            <person name="Farag I.F."/>
            <person name="Doudna J."/>
            <person name="Cate J.H.D."/>
            <person name="Banfield J.F."/>
        </authorList>
    </citation>
    <scope>NUCLEOTIDE SEQUENCE</scope>
    <source>
        <strain evidence="2">NC_groundwater_1482_Ag_S-0.65um_47_24</strain>
    </source>
</reference>
<protein>
    <submittedName>
        <fullName evidence="2">AMP-binding protein</fullName>
    </submittedName>
</protein>
<dbReference type="Proteomes" id="UP000772181">
    <property type="component" value="Unassembled WGS sequence"/>
</dbReference>
<dbReference type="AlphaFoldDB" id="A0A933LQ68"/>
<feature type="domain" description="AMP-dependent synthetase/ligase" evidence="1">
    <location>
        <begin position="1"/>
        <end position="64"/>
    </location>
</feature>
<dbReference type="Pfam" id="PF00501">
    <property type="entry name" value="AMP-binding"/>
    <property type="match status" value="1"/>
</dbReference>
<name>A0A933LQ68_UNCTE</name>
<evidence type="ECO:0000259" key="1">
    <source>
        <dbReference type="Pfam" id="PF00501"/>
    </source>
</evidence>
<dbReference type="SUPFAM" id="SSF56801">
    <property type="entry name" value="Acetyl-CoA synthetase-like"/>
    <property type="match status" value="1"/>
</dbReference>
<proteinExistence type="predicted"/>
<feature type="non-terminal residue" evidence="2">
    <location>
        <position position="1"/>
    </location>
</feature>
<sequence length="75" mass="8422">NGLLNLGINKGDRESALKYNCHQFMEIYFSLAKIGAIMFPLNFRLVARELLFALDDSGSDTLLIGPEFAHLRAHL</sequence>
<evidence type="ECO:0000313" key="2">
    <source>
        <dbReference type="EMBL" id="MBI4595021.1"/>
    </source>
</evidence>
<dbReference type="InterPro" id="IPR000873">
    <property type="entry name" value="AMP-dep_synth/lig_dom"/>
</dbReference>
<comment type="caution">
    <text evidence="2">The sequence shown here is derived from an EMBL/GenBank/DDBJ whole genome shotgun (WGS) entry which is preliminary data.</text>
</comment>
<gene>
    <name evidence="2" type="ORF">HY730_01415</name>
</gene>
<organism evidence="2 3">
    <name type="scientific">Tectimicrobiota bacterium</name>
    <dbReference type="NCBI Taxonomy" id="2528274"/>
    <lineage>
        <taxon>Bacteria</taxon>
        <taxon>Pseudomonadati</taxon>
        <taxon>Nitrospinota/Tectimicrobiota group</taxon>
        <taxon>Candidatus Tectimicrobiota</taxon>
    </lineage>
</organism>
<dbReference type="Gene3D" id="3.40.50.980">
    <property type="match status" value="1"/>
</dbReference>
<accession>A0A933LQ68</accession>
<dbReference type="EMBL" id="JACQWF010000067">
    <property type="protein sequence ID" value="MBI4595021.1"/>
    <property type="molecule type" value="Genomic_DNA"/>
</dbReference>
<evidence type="ECO:0000313" key="3">
    <source>
        <dbReference type="Proteomes" id="UP000772181"/>
    </source>
</evidence>